<evidence type="ECO:0000313" key="2">
    <source>
        <dbReference type="EMBL" id="HFC92873.1"/>
    </source>
</evidence>
<protein>
    <recommendedName>
        <fullName evidence="3">DUF3530 domain-containing protein</fullName>
    </recommendedName>
</protein>
<gene>
    <name evidence="2" type="ORF">ENJ51_08685</name>
</gene>
<comment type="caution">
    <text evidence="2">The sequence shown here is derived from an EMBL/GenBank/DDBJ whole genome shotgun (WGS) entry which is preliminary data.</text>
</comment>
<name>A0A7V2WV98_LEUMU</name>
<dbReference type="SUPFAM" id="SSF53474">
    <property type="entry name" value="alpha/beta-Hydrolases"/>
    <property type="match status" value="1"/>
</dbReference>
<proteinExistence type="predicted"/>
<feature type="region of interest" description="Disordered" evidence="1">
    <location>
        <begin position="45"/>
        <end position="206"/>
    </location>
</feature>
<sequence>MKITANKVSALVFTVIAIAAFAWMTMRPSIDAQATGFGLSSQIASTSTATTTTAPPKDTETPSETETTDKDSTSNTIPEEKDTKKPEKESDKKIEEEAEEKSADDQTPDDAKQNTDSPADTTNPSADDASTKQDNEEQSTEPTTPEAPTAPTAPTSPVAPSTSDNTDDQTDNKKKNNTEEELTEKTSQTDGVETTDLTTKTEESDQKIESAIATTAAVATTSAVIAQSKTDEASSAEIYTQADHARGTVVILSGCDYKPNPEGGIITTLHKILPQKGWNTLSFQLPNLSNTSTFKDLEAVMPEATKNIESSIAMAKEKSDTPIILFAHGCGSQMALAWMEAKGNDSIDAYIGLGTGIMNNDPKDTDHLRIPLEAMKFPQLDILGSADHATVLKTAAERLGHINRASNPASRQKIILDADHNMTGKEDILAKVIAKWLDKKAFKK</sequence>
<feature type="compositionally biased region" description="Low complexity" evidence="1">
    <location>
        <begin position="45"/>
        <end position="56"/>
    </location>
</feature>
<feature type="compositionally biased region" description="Low complexity" evidence="1">
    <location>
        <begin position="140"/>
        <end position="164"/>
    </location>
</feature>
<dbReference type="Gene3D" id="3.40.50.1820">
    <property type="entry name" value="alpha/beta hydrolase"/>
    <property type="match status" value="1"/>
</dbReference>
<evidence type="ECO:0000256" key="1">
    <source>
        <dbReference type="SAM" id="MobiDB-lite"/>
    </source>
</evidence>
<reference evidence="2" key="1">
    <citation type="journal article" date="2020" name="mSystems">
        <title>Genome- and Community-Level Interaction Insights into Carbon Utilization and Element Cycling Functions of Hydrothermarchaeota in Hydrothermal Sediment.</title>
        <authorList>
            <person name="Zhou Z."/>
            <person name="Liu Y."/>
            <person name="Xu W."/>
            <person name="Pan J."/>
            <person name="Luo Z.H."/>
            <person name="Li M."/>
        </authorList>
    </citation>
    <scope>NUCLEOTIDE SEQUENCE [LARGE SCALE GENOMIC DNA]</scope>
    <source>
        <strain evidence="2">HyVt-493</strain>
    </source>
</reference>
<evidence type="ECO:0008006" key="3">
    <source>
        <dbReference type="Google" id="ProtNLM"/>
    </source>
</evidence>
<dbReference type="AlphaFoldDB" id="A0A7V2WV98"/>
<accession>A0A7V2WV98</accession>
<organism evidence="2">
    <name type="scientific">Leucothrix mucor</name>
    <dbReference type="NCBI Taxonomy" id="45248"/>
    <lineage>
        <taxon>Bacteria</taxon>
        <taxon>Pseudomonadati</taxon>
        <taxon>Pseudomonadota</taxon>
        <taxon>Gammaproteobacteria</taxon>
        <taxon>Thiotrichales</taxon>
        <taxon>Thiotrichaceae</taxon>
        <taxon>Leucothrix</taxon>
    </lineage>
</organism>
<dbReference type="EMBL" id="DRMS01000324">
    <property type="protein sequence ID" value="HFC92873.1"/>
    <property type="molecule type" value="Genomic_DNA"/>
</dbReference>
<feature type="compositionally biased region" description="Polar residues" evidence="1">
    <location>
        <begin position="114"/>
        <end position="125"/>
    </location>
</feature>
<dbReference type="Proteomes" id="UP000885750">
    <property type="component" value="Unassembled WGS sequence"/>
</dbReference>
<feature type="compositionally biased region" description="Polar residues" evidence="1">
    <location>
        <begin position="186"/>
        <end position="198"/>
    </location>
</feature>
<feature type="compositionally biased region" description="Basic and acidic residues" evidence="1">
    <location>
        <begin position="67"/>
        <end position="113"/>
    </location>
</feature>
<dbReference type="InterPro" id="IPR029058">
    <property type="entry name" value="AB_hydrolase_fold"/>
</dbReference>